<name>A0ABT7ZBJ2_9ACTN</name>
<dbReference type="EMBL" id="JAUEPL010000039">
    <property type="protein sequence ID" value="MDN3296806.1"/>
    <property type="molecule type" value="Genomic_DNA"/>
</dbReference>
<proteinExistence type="predicted"/>
<keyword evidence="2" id="KW-1185">Reference proteome</keyword>
<evidence type="ECO:0008006" key="3">
    <source>
        <dbReference type="Google" id="ProtNLM"/>
    </source>
</evidence>
<sequence length="123" mass="13787">MDDDPRGSEDDWPIPPAWMWGCEGCVETYTVMKAIADEPPPRNGVDNGSNGSVPAQIRLAQHIVAEHLAHVPPYSDDCTRCADYQDRAALDRRLGQSAAMTEELGREHRARHLFAPRRIVHLM</sequence>
<gene>
    <name evidence="1" type="ORF">QWM81_22715</name>
</gene>
<accession>A0ABT7ZBJ2</accession>
<organism evidence="1 2">
    <name type="scientific">Streptomyces ficellus</name>
    <dbReference type="NCBI Taxonomy" id="1977088"/>
    <lineage>
        <taxon>Bacteria</taxon>
        <taxon>Bacillati</taxon>
        <taxon>Actinomycetota</taxon>
        <taxon>Actinomycetes</taxon>
        <taxon>Kitasatosporales</taxon>
        <taxon>Streptomycetaceae</taxon>
        <taxon>Streptomyces</taxon>
    </lineage>
</organism>
<evidence type="ECO:0000313" key="1">
    <source>
        <dbReference type="EMBL" id="MDN3296806.1"/>
    </source>
</evidence>
<comment type="caution">
    <text evidence="1">The sequence shown here is derived from an EMBL/GenBank/DDBJ whole genome shotgun (WGS) entry which is preliminary data.</text>
</comment>
<evidence type="ECO:0000313" key="2">
    <source>
        <dbReference type="Proteomes" id="UP001174050"/>
    </source>
</evidence>
<protein>
    <recommendedName>
        <fullName evidence="3">Oxidoreductase</fullName>
    </recommendedName>
</protein>
<dbReference type="Proteomes" id="UP001174050">
    <property type="component" value="Unassembled WGS sequence"/>
</dbReference>
<reference evidence="1" key="1">
    <citation type="submission" date="2023-06" db="EMBL/GenBank/DDBJ databases">
        <title>WGS-Sequencing of Streptomyces ficellus isolate 21 collected from sand in Gara Djebilet Iron Mine in Algeria.</title>
        <authorList>
            <person name="Zegers G.P."/>
            <person name="Gomez A."/>
            <person name="Gueddou A."/>
            <person name="Zahara A.F."/>
            <person name="Worth M."/>
            <person name="Sevigny J.L."/>
            <person name="Tisa L."/>
        </authorList>
    </citation>
    <scope>NUCLEOTIDE SEQUENCE</scope>
    <source>
        <strain evidence="1">AS11</strain>
    </source>
</reference>
<dbReference type="RefSeq" id="WP_290114128.1">
    <property type="nucleotide sequence ID" value="NZ_JAUEPL010000039.1"/>
</dbReference>